<protein>
    <submittedName>
        <fullName evidence="1">Bacteriocin</fullName>
    </submittedName>
</protein>
<gene>
    <name evidence="1" type="ORF">NCTC5386_00740</name>
</gene>
<dbReference type="RefSeq" id="WP_142355113.1">
    <property type="nucleotide sequence ID" value="NZ_CABEHT010000001.1"/>
</dbReference>
<reference evidence="1 2" key="1">
    <citation type="submission" date="2019-05" db="EMBL/GenBank/DDBJ databases">
        <authorList>
            <consortium name="Pathogen Informatics"/>
        </authorList>
    </citation>
    <scope>NUCLEOTIDE SEQUENCE [LARGE SCALE GENOMIC DNA]</scope>
    <source>
        <strain evidence="1 2">NCTC5386</strain>
    </source>
</reference>
<dbReference type="EMBL" id="CABEHT010000001">
    <property type="protein sequence ID" value="VTS12908.1"/>
    <property type="molecule type" value="Genomic_DNA"/>
</dbReference>
<organism evidence="1 2">
    <name type="scientific">Streptococcus pseudoporcinus</name>
    <dbReference type="NCBI Taxonomy" id="361101"/>
    <lineage>
        <taxon>Bacteria</taxon>
        <taxon>Bacillati</taxon>
        <taxon>Bacillota</taxon>
        <taxon>Bacilli</taxon>
        <taxon>Lactobacillales</taxon>
        <taxon>Streptococcaceae</taxon>
        <taxon>Streptococcus</taxon>
    </lineage>
</organism>
<evidence type="ECO:0000313" key="2">
    <source>
        <dbReference type="Proteomes" id="UP000394068"/>
    </source>
</evidence>
<proteinExistence type="predicted"/>
<dbReference type="AlphaFoldDB" id="A0A4U9XK68"/>
<dbReference type="NCBIfam" id="NF033837">
    <property type="entry name" value="GarQ_core"/>
    <property type="match status" value="1"/>
</dbReference>
<evidence type="ECO:0000313" key="1">
    <source>
        <dbReference type="EMBL" id="VTS12908.1"/>
    </source>
</evidence>
<sequence>MTKQLLEQASQISNEYLSLIRGGAKGTCNYVYPGSNGYACRYPNGEWGYIVTKSNFEATKDVVVNGWISSLGGGYFNPKYRG</sequence>
<dbReference type="Proteomes" id="UP000394068">
    <property type="component" value="Unassembled WGS sequence"/>
</dbReference>
<name>A0A4U9XK68_9STRE</name>
<accession>A0A4U9XK68</accession>